<sequence>MSELDLLLLLVLAHVLGDFYLQPLSWVKDRLQWHFKSPKLQLHVSVHMGLSLAVILVWQWSYGWSHDSLMAVALALTIGLSHYLIDVAKSYSSNGLMAFLLDQLAHLVVLLLLWSAYTANWFWWPPTMPEHTAVLLMAYLLVLTPTSVLIGQLLRSWRPELLNMPMQGLLSGGHYIGMLERGLILTFVLLDQFGAIGFMLAAKSVFRFGDLSRAQDMKLTEYVLLGTLLSVSISLGIGLAARQWLTG</sequence>
<dbReference type="Proteomes" id="UP001589813">
    <property type="component" value="Unassembled WGS sequence"/>
</dbReference>
<feature type="transmembrane region" description="Helical" evidence="1">
    <location>
        <begin position="42"/>
        <end position="62"/>
    </location>
</feature>
<feature type="transmembrane region" description="Helical" evidence="1">
    <location>
        <begin position="97"/>
        <end position="116"/>
    </location>
</feature>
<keyword evidence="1" id="KW-1133">Transmembrane helix</keyword>
<proteinExistence type="predicted"/>
<feature type="transmembrane region" description="Helical" evidence="1">
    <location>
        <begin position="222"/>
        <end position="241"/>
    </location>
</feature>
<comment type="caution">
    <text evidence="2">The sequence shown here is derived from an EMBL/GenBank/DDBJ whole genome shotgun (WGS) entry which is preliminary data.</text>
</comment>
<keyword evidence="3" id="KW-1185">Reference proteome</keyword>
<dbReference type="InterPro" id="IPR021737">
    <property type="entry name" value="Phage_phiKZ_Orf197"/>
</dbReference>
<dbReference type="Pfam" id="PF11750">
    <property type="entry name" value="DUF3307"/>
    <property type="match status" value="1"/>
</dbReference>
<feature type="transmembrane region" description="Helical" evidence="1">
    <location>
        <begin position="6"/>
        <end position="21"/>
    </location>
</feature>
<reference evidence="2 3" key="1">
    <citation type="submission" date="2024-09" db="EMBL/GenBank/DDBJ databases">
        <authorList>
            <person name="Sun Q."/>
            <person name="Mori K."/>
        </authorList>
    </citation>
    <scope>NUCLEOTIDE SEQUENCE [LARGE SCALE GENOMIC DNA]</scope>
    <source>
        <strain evidence="2 3">KCTC 23315</strain>
    </source>
</reference>
<organism evidence="2 3">
    <name type="scientific">Rheinheimera tilapiae</name>
    <dbReference type="NCBI Taxonomy" id="875043"/>
    <lineage>
        <taxon>Bacteria</taxon>
        <taxon>Pseudomonadati</taxon>
        <taxon>Pseudomonadota</taxon>
        <taxon>Gammaproteobacteria</taxon>
        <taxon>Chromatiales</taxon>
        <taxon>Chromatiaceae</taxon>
        <taxon>Rheinheimera</taxon>
    </lineage>
</organism>
<protein>
    <submittedName>
        <fullName evidence="2">DUF3307 domain-containing protein</fullName>
    </submittedName>
</protein>
<evidence type="ECO:0000256" key="1">
    <source>
        <dbReference type="SAM" id="Phobius"/>
    </source>
</evidence>
<feature type="transmembrane region" description="Helical" evidence="1">
    <location>
        <begin position="136"/>
        <end position="154"/>
    </location>
</feature>
<dbReference type="EMBL" id="JBHLXP010000005">
    <property type="protein sequence ID" value="MFC0050251.1"/>
    <property type="molecule type" value="Genomic_DNA"/>
</dbReference>
<feature type="transmembrane region" description="Helical" evidence="1">
    <location>
        <begin position="68"/>
        <end position="85"/>
    </location>
</feature>
<name>A0ABV6BHA2_9GAMM</name>
<evidence type="ECO:0000313" key="3">
    <source>
        <dbReference type="Proteomes" id="UP001589813"/>
    </source>
</evidence>
<evidence type="ECO:0000313" key="2">
    <source>
        <dbReference type="EMBL" id="MFC0050251.1"/>
    </source>
</evidence>
<keyword evidence="1" id="KW-0472">Membrane</keyword>
<keyword evidence="1" id="KW-0812">Transmembrane</keyword>
<dbReference type="RefSeq" id="WP_377247685.1">
    <property type="nucleotide sequence ID" value="NZ_JBHLXP010000005.1"/>
</dbReference>
<feature type="transmembrane region" description="Helical" evidence="1">
    <location>
        <begin position="183"/>
        <end position="202"/>
    </location>
</feature>
<accession>A0ABV6BHA2</accession>
<gene>
    <name evidence="2" type="ORF">ACFFJP_18270</name>
</gene>